<evidence type="ECO:0000313" key="3">
    <source>
        <dbReference type="Proteomes" id="UP001608902"/>
    </source>
</evidence>
<organism evidence="2 3">
    <name type="scientific">Gnathostoma spinigerum</name>
    <dbReference type="NCBI Taxonomy" id="75299"/>
    <lineage>
        <taxon>Eukaryota</taxon>
        <taxon>Metazoa</taxon>
        <taxon>Ecdysozoa</taxon>
        <taxon>Nematoda</taxon>
        <taxon>Chromadorea</taxon>
        <taxon>Rhabditida</taxon>
        <taxon>Spirurina</taxon>
        <taxon>Gnathostomatomorpha</taxon>
        <taxon>Gnathostomatoidea</taxon>
        <taxon>Gnathostomatidae</taxon>
        <taxon>Gnathostoma</taxon>
    </lineage>
</organism>
<evidence type="ECO:0000313" key="2">
    <source>
        <dbReference type="EMBL" id="MFH4978469.1"/>
    </source>
</evidence>
<gene>
    <name evidence="2" type="ORF">AB6A40_005178</name>
</gene>
<comment type="caution">
    <text evidence="2">The sequence shown here is derived from an EMBL/GenBank/DDBJ whole genome shotgun (WGS) entry which is preliminary data.</text>
</comment>
<protein>
    <submittedName>
        <fullName evidence="2">Uncharacterized protein</fullName>
    </submittedName>
</protein>
<sequence length="84" mass="9828">MIRAFRPTTSHVSKSSDILVPPEQMVKVISHYNEIGPSATCEKAKLMSSRNRQNVKHRKTKPIPSQHRAWEKNYQKKFHRSKDD</sequence>
<dbReference type="Proteomes" id="UP001608902">
    <property type="component" value="Unassembled WGS sequence"/>
</dbReference>
<proteinExistence type="predicted"/>
<evidence type="ECO:0000256" key="1">
    <source>
        <dbReference type="SAM" id="MobiDB-lite"/>
    </source>
</evidence>
<name>A0ABD6EMC4_9BILA</name>
<dbReference type="AlphaFoldDB" id="A0ABD6EMC4"/>
<reference evidence="2 3" key="1">
    <citation type="submission" date="2024-08" db="EMBL/GenBank/DDBJ databases">
        <title>Gnathostoma spinigerum genome.</title>
        <authorList>
            <person name="Gonzalez-Bertolin B."/>
            <person name="Monzon S."/>
            <person name="Zaballos A."/>
            <person name="Jimenez P."/>
            <person name="Dekumyoy P."/>
            <person name="Varona S."/>
            <person name="Cuesta I."/>
            <person name="Sumanam S."/>
            <person name="Adisakwattana P."/>
            <person name="Gasser R.B."/>
            <person name="Hernandez-Gonzalez A."/>
            <person name="Young N.D."/>
            <person name="Perteguer M.J."/>
        </authorList>
    </citation>
    <scope>NUCLEOTIDE SEQUENCE [LARGE SCALE GENOMIC DNA]</scope>
    <source>
        <strain evidence="2">AL3</strain>
        <tissue evidence="2">Liver</tissue>
    </source>
</reference>
<keyword evidence="3" id="KW-1185">Reference proteome</keyword>
<feature type="region of interest" description="Disordered" evidence="1">
    <location>
        <begin position="47"/>
        <end position="67"/>
    </location>
</feature>
<accession>A0ABD6EMC4</accession>
<dbReference type="EMBL" id="JBGFUD010003233">
    <property type="protein sequence ID" value="MFH4978469.1"/>
    <property type="molecule type" value="Genomic_DNA"/>
</dbReference>